<gene>
    <name evidence="1" type="ORF">E4O92_06525</name>
</gene>
<dbReference type="Proteomes" id="UP000297258">
    <property type="component" value="Unassembled WGS sequence"/>
</dbReference>
<name>A0A4Y9T5E1_9BURK</name>
<protein>
    <submittedName>
        <fullName evidence="1">Uncharacterized protein</fullName>
    </submittedName>
</protein>
<dbReference type="Pfam" id="PF14518">
    <property type="entry name" value="Haem_oxygenas_2"/>
    <property type="match status" value="1"/>
</dbReference>
<evidence type="ECO:0000313" key="1">
    <source>
        <dbReference type="EMBL" id="TFW33643.1"/>
    </source>
</evidence>
<dbReference type="SUPFAM" id="SSF48613">
    <property type="entry name" value="Heme oxygenase-like"/>
    <property type="match status" value="1"/>
</dbReference>
<organism evidence="1 2">
    <name type="scientific">Massilia horti</name>
    <dbReference type="NCBI Taxonomy" id="2562153"/>
    <lineage>
        <taxon>Bacteria</taxon>
        <taxon>Pseudomonadati</taxon>
        <taxon>Pseudomonadota</taxon>
        <taxon>Betaproteobacteria</taxon>
        <taxon>Burkholderiales</taxon>
        <taxon>Oxalobacteraceae</taxon>
        <taxon>Telluria group</taxon>
        <taxon>Massilia</taxon>
    </lineage>
</organism>
<evidence type="ECO:0000313" key="2">
    <source>
        <dbReference type="Proteomes" id="UP000297258"/>
    </source>
</evidence>
<accession>A0A4Y9T5E1</accession>
<dbReference type="EMBL" id="SPUM01000038">
    <property type="protein sequence ID" value="TFW33643.1"/>
    <property type="molecule type" value="Genomic_DNA"/>
</dbReference>
<dbReference type="OrthoDB" id="6439845at2"/>
<reference evidence="1 2" key="1">
    <citation type="submission" date="2019-03" db="EMBL/GenBank/DDBJ databases">
        <title>Draft genome of Massilia hortus sp. nov., a novel bacterial species of the Oxalobacteraceae family.</title>
        <authorList>
            <person name="Peta V."/>
            <person name="Raths R."/>
            <person name="Bucking H."/>
        </authorList>
    </citation>
    <scope>NUCLEOTIDE SEQUENCE [LARGE SCALE GENOMIC DNA]</scope>
    <source>
        <strain evidence="1 2">ONC3</strain>
    </source>
</reference>
<sequence length="335" mass="37130">MNTLAHRRLLLSPGCRLLRTRGCLTVAARDEEISLTTADPDAFERALLALDGQAAACANEQAGVPAAVLEPVLATLLEADLLLDLDRASEAPDPEAMAGALRASARFWARPIFEQPFWEDLLAGRLSRAQVLGWGTEFYHFVDAANRYMPLGVAHCRQAHALHGALSRQYVEEMRHAAIFLDGLVECGLERAALTAAPPLPQTLALINQLAELAYEGELAYTASFAIMQPGLTPPSETDLDRFYERLTEQYPYAASLFRAFRRHAALDHDLRHEDTLFYRLCRDSGGLEPRQCRRAEAVMQTVAESFILFFEGIRDAYPGDAFAPRRPLHLEGLA</sequence>
<dbReference type="AlphaFoldDB" id="A0A4Y9T5E1"/>
<dbReference type="Gene3D" id="1.20.910.10">
    <property type="entry name" value="Heme oxygenase-like"/>
    <property type="match status" value="1"/>
</dbReference>
<keyword evidence="2" id="KW-1185">Reference proteome</keyword>
<proteinExistence type="predicted"/>
<comment type="caution">
    <text evidence="1">The sequence shown here is derived from an EMBL/GenBank/DDBJ whole genome shotgun (WGS) entry which is preliminary data.</text>
</comment>
<dbReference type="RefSeq" id="WP_135188942.1">
    <property type="nucleotide sequence ID" value="NZ_SPUM01000038.1"/>
</dbReference>
<dbReference type="InterPro" id="IPR016084">
    <property type="entry name" value="Haem_Oase-like_multi-hlx"/>
</dbReference>